<gene>
    <name evidence="1" type="ORF">HCX60_37800</name>
</gene>
<evidence type="ECO:0000313" key="1">
    <source>
        <dbReference type="EMBL" id="QIT48567.1"/>
    </source>
</evidence>
<dbReference type="RefSeq" id="WP_167797334.1">
    <property type="nucleotide sequence ID" value="NZ_CM007717.1"/>
</dbReference>
<accession>A0AAE6YFN6</accession>
<organism evidence="1 2">
    <name type="scientific">Streptomyces antibioticus</name>
    <dbReference type="NCBI Taxonomy" id="1890"/>
    <lineage>
        <taxon>Bacteria</taxon>
        <taxon>Bacillati</taxon>
        <taxon>Actinomycetota</taxon>
        <taxon>Actinomycetes</taxon>
        <taxon>Kitasatosporales</taxon>
        <taxon>Streptomycetaceae</taxon>
        <taxon>Streptomyces</taxon>
    </lineage>
</organism>
<name>A0AAE6YFN6_STRAT</name>
<proteinExistence type="predicted"/>
<protein>
    <submittedName>
        <fullName evidence="1">Uncharacterized protein</fullName>
    </submittedName>
</protein>
<evidence type="ECO:0000313" key="2">
    <source>
        <dbReference type="Proteomes" id="UP000502504"/>
    </source>
</evidence>
<dbReference type="Proteomes" id="UP000502504">
    <property type="component" value="Chromosome"/>
</dbReference>
<dbReference type="GeneID" id="93959525"/>
<reference evidence="1 2" key="1">
    <citation type="submission" date="2020-03" db="EMBL/GenBank/DDBJ databases">
        <title>Is there a link between lipid content and antibiotic production in Streptomyces?</title>
        <authorList>
            <person name="David M."/>
            <person name="Lejeune C."/>
            <person name="Abreu S."/>
            <person name="Thibessard A."/>
            <person name="Leblond P."/>
            <person name="Chaminade P."/>
            <person name="Virolle M.-J."/>
        </authorList>
    </citation>
    <scope>NUCLEOTIDE SEQUENCE [LARGE SCALE GENOMIC DNA]</scope>
    <source>
        <strain evidence="1 2">DSM 41481</strain>
    </source>
</reference>
<sequence>MPREPGDLLVDGSWKPKTPVVPAMRSARTALGTAARGRPAQDGLGDGLAMLLADPDEH</sequence>
<dbReference type="EMBL" id="CP050692">
    <property type="protein sequence ID" value="QIT48567.1"/>
    <property type="molecule type" value="Genomic_DNA"/>
</dbReference>
<dbReference type="AlphaFoldDB" id="A0AAE6YFN6"/>